<gene>
    <name evidence="2" type="ORF">QVD17_14611</name>
</gene>
<evidence type="ECO:0000256" key="1">
    <source>
        <dbReference type="SAM" id="MobiDB-lite"/>
    </source>
</evidence>
<organism evidence="2 3">
    <name type="scientific">Tagetes erecta</name>
    <name type="common">African marigold</name>
    <dbReference type="NCBI Taxonomy" id="13708"/>
    <lineage>
        <taxon>Eukaryota</taxon>
        <taxon>Viridiplantae</taxon>
        <taxon>Streptophyta</taxon>
        <taxon>Embryophyta</taxon>
        <taxon>Tracheophyta</taxon>
        <taxon>Spermatophyta</taxon>
        <taxon>Magnoliopsida</taxon>
        <taxon>eudicotyledons</taxon>
        <taxon>Gunneridae</taxon>
        <taxon>Pentapetalae</taxon>
        <taxon>asterids</taxon>
        <taxon>campanulids</taxon>
        <taxon>Asterales</taxon>
        <taxon>Asteraceae</taxon>
        <taxon>Asteroideae</taxon>
        <taxon>Heliantheae alliance</taxon>
        <taxon>Tageteae</taxon>
        <taxon>Tagetes</taxon>
    </lineage>
</organism>
<feature type="region of interest" description="Disordered" evidence="1">
    <location>
        <begin position="317"/>
        <end position="346"/>
    </location>
</feature>
<sequence>MNMNGNKQHSKQEYREKVSTASGKETMELKNRFASLNHGTDGNIFEHSDPESSLKDGSFASTSACKPPLNHVSPPPPDDVPLKPPPKIHHHKSSFPKPHPQPKPSRSTHFKHTQPSPTHFSKLPNLSKPSTPIPKTPKPGSECSPHKPAHFSINNAQIPDNKPIPVSASDSASPPSEFRRISNVLFNKANNLSDEQENEIYILVDKRYVPKMEEFAQWSQSQRNFYDHLCSLTHFVEGCKAVGEYESVNDIVEVESDLDEDAQDMKIDCDKQKADFDLQSTQVLGTTASSFSTFYPTSHPPPILIFFDQTLADASPSSSSDLTTAHNRRLQRATVTTPSHCEPSSM</sequence>
<comment type="caution">
    <text evidence="2">The sequence shown here is derived from an EMBL/GenBank/DDBJ whole genome shotgun (WGS) entry which is preliminary data.</text>
</comment>
<accession>A0AAD8NYV1</accession>
<reference evidence="2" key="1">
    <citation type="journal article" date="2023" name="bioRxiv">
        <title>Improved chromosome-level genome assembly for marigold (Tagetes erecta).</title>
        <authorList>
            <person name="Jiang F."/>
            <person name="Yuan L."/>
            <person name="Wang S."/>
            <person name="Wang H."/>
            <person name="Xu D."/>
            <person name="Wang A."/>
            <person name="Fan W."/>
        </authorList>
    </citation>
    <scope>NUCLEOTIDE SEQUENCE</scope>
    <source>
        <strain evidence="2">WSJ</strain>
        <tissue evidence="2">Leaf</tissue>
    </source>
</reference>
<proteinExistence type="predicted"/>
<feature type="region of interest" description="Disordered" evidence="1">
    <location>
        <begin position="1"/>
        <end position="175"/>
    </location>
</feature>
<name>A0AAD8NYV1_TARER</name>
<evidence type="ECO:0000313" key="3">
    <source>
        <dbReference type="Proteomes" id="UP001229421"/>
    </source>
</evidence>
<feature type="compositionally biased region" description="Basic and acidic residues" evidence="1">
    <location>
        <begin position="44"/>
        <end position="54"/>
    </location>
</feature>
<feature type="compositionally biased region" description="Pro residues" evidence="1">
    <location>
        <begin position="73"/>
        <end position="85"/>
    </location>
</feature>
<feature type="compositionally biased region" description="Polar residues" evidence="1">
    <location>
        <begin position="333"/>
        <end position="346"/>
    </location>
</feature>
<evidence type="ECO:0000313" key="2">
    <source>
        <dbReference type="EMBL" id="KAK1425944.1"/>
    </source>
</evidence>
<protein>
    <submittedName>
        <fullName evidence="2">Uncharacterized protein</fullName>
    </submittedName>
</protein>
<dbReference type="Proteomes" id="UP001229421">
    <property type="component" value="Unassembled WGS sequence"/>
</dbReference>
<dbReference type="EMBL" id="JAUHHV010000004">
    <property type="protein sequence ID" value="KAK1425944.1"/>
    <property type="molecule type" value="Genomic_DNA"/>
</dbReference>
<keyword evidence="3" id="KW-1185">Reference proteome</keyword>
<dbReference type="AlphaFoldDB" id="A0AAD8NYV1"/>